<dbReference type="PROSITE" id="PS50109">
    <property type="entry name" value="HIS_KIN"/>
    <property type="match status" value="1"/>
</dbReference>
<keyword evidence="6" id="KW-0067">ATP-binding</keyword>
<dbReference type="GO" id="GO:0030295">
    <property type="term" value="F:protein kinase activator activity"/>
    <property type="evidence" value="ECO:0007669"/>
    <property type="project" value="TreeGrafter"/>
</dbReference>
<dbReference type="SUPFAM" id="SSF55874">
    <property type="entry name" value="ATPase domain of HSP90 chaperone/DNA topoisomerase II/histidine kinase"/>
    <property type="match status" value="1"/>
</dbReference>
<keyword evidence="4" id="KW-0547">Nucleotide-binding</keyword>
<accession>Q7VDR7</accession>
<evidence type="ECO:0000256" key="5">
    <source>
        <dbReference type="ARBA" id="ARBA00022777"/>
    </source>
</evidence>
<keyword evidence="3" id="KW-0808">Transferase</keyword>
<dbReference type="EC" id="2.7.13.3" evidence="2"/>
<dbReference type="eggNOG" id="COG2205">
    <property type="taxonomic scope" value="Bacteria"/>
</dbReference>
<keyword evidence="10" id="KW-1185">Reference proteome</keyword>
<dbReference type="PANTHER" id="PTHR42878:SF7">
    <property type="entry name" value="SENSOR HISTIDINE KINASE GLRK"/>
    <property type="match status" value="1"/>
</dbReference>
<dbReference type="Gene3D" id="3.30.565.10">
    <property type="entry name" value="Histidine kinase-like ATPase, C-terminal domain"/>
    <property type="match status" value="1"/>
</dbReference>
<dbReference type="SMART" id="SM00388">
    <property type="entry name" value="HisKA"/>
    <property type="match status" value="1"/>
</dbReference>
<keyword evidence="5 9" id="KW-0418">Kinase</keyword>
<dbReference type="SUPFAM" id="SSF47384">
    <property type="entry name" value="Homodimeric domain of signal transducing histidine kinase"/>
    <property type="match status" value="1"/>
</dbReference>
<comment type="catalytic activity">
    <reaction evidence="1">
        <text>ATP + protein L-histidine = ADP + protein N-phospho-L-histidine.</text>
        <dbReference type="EC" id="2.7.13.3"/>
    </reaction>
</comment>
<organism evidence="9 10">
    <name type="scientific">Prochlorococcus marinus (strain SARG / CCMP1375 / SS120)</name>
    <dbReference type="NCBI Taxonomy" id="167539"/>
    <lineage>
        <taxon>Bacteria</taxon>
        <taxon>Bacillati</taxon>
        <taxon>Cyanobacteriota</taxon>
        <taxon>Cyanophyceae</taxon>
        <taxon>Synechococcales</taxon>
        <taxon>Prochlorococcaceae</taxon>
        <taxon>Prochlorococcus</taxon>
    </lineage>
</organism>
<evidence type="ECO:0000313" key="9">
    <source>
        <dbReference type="EMBL" id="AAP99347.1"/>
    </source>
</evidence>
<evidence type="ECO:0000256" key="2">
    <source>
        <dbReference type="ARBA" id="ARBA00012438"/>
    </source>
</evidence>
<dbReference type="GO" id="GO:0000155">
    <property type="term" value="F:phosphorelay sensor kinase activity"/>
    <property type="evidence" value="ECO:0007669"/>
    <property type="project" value="InterPro"/>
</dbReference>
<feature type="domain" description="Histidine kinase" evidence="8">
    <location>
        <begin position="139"/>
        <end position="372"/>
    </location>
</feature>
<proteinExistence type="predicted"/>
<dbReference type="RefSeq" id="WP_011124456.1">
    <property type="nucleotide sequence ID" value="NC_005042.1"/>
</dbReference>
<dbReference type="OrthoDB" id="9773956at2"/>
<evidence type="ECO:0000256" key="7">
    <source>
        <dbReference type="ARBA" id="ARBA00023012"/>
    </source>
</evidence>
<dbReference type="InterPro" id="IPR005467">
    <property type="entry name" value="His_kinase_dom"/>
</dbReference>
<dbReference type="Pfam" id="PF02518">
    <property type="entry name" value="HATPase_c"/>
    <property type="match status" value="1"/>
</dbReference>
<dbReference type="HOGENOM" id="CLU_741588_0_0_3"/>
<dbReference type="SMART" id="SM00387">
    <property type="entry name" value="HATPase_c"/>
    <property type="match status" value="1"/>
</dbReference>
<dbReference type="InterPro" id="IPR003594">
    <property type="entry name" value="HATPase_dom"/>
</dbReference>
<reference evidence="9 10" key="1">
    <citation type="journal article" date="2003" name="Proc. Natl. Acad. Sci. U.S.A.">
        <title>Genome sequence of the cyanobacterium Prochlorococcus marinus SS120, a nearly minimal oxyphototrophic genome.</title>
        <authorList>
            <person name="Dufresne A."/>
            <person name="Salanoubat M."/>
            <person name="Partensky F."/>
            <person name="Artiguenave F."/>
            <person name="Axmann I.M."/>
            <person name="Barbe V."/>
            <person name="Duprat S."/>
            <person name="Galperin M.Y."/>
            <person name="Koonin E.V."/>
            <person name="Le Gall F."/>
            <person name="Makarova K.S."/>
            <person name="Ostrowski M."/>
            <person name="Oztas S."/>
            <person name="Robert C."/>
            <person name="Rogozin I.B."/>
            <person name="Scanlan D.J."/>
            <person name="Tandeau de Marsac N."/>
            <person name="Weissenbach J."/>
            <person name="Wincker P."/>
            <person name="Wolf Y.I."/>
            <person name="Hess W.R."/>
        </authorList>
    </citation>
    <scope>NUCLEOTIDE SEQUENCE [LARGE SCALE GENOMIC DNA]</scope>
    <source>
        <strain evidence="10">SARG / CCMP1375 / SS120</strain>
    </source>
</reference>
<dbReference type="InterPro" id="IPR036890">
    <property type="entry name" value="HATPase_C_sf"/>
</dbReference>
<dbReference type="Pfam" id="PF00512">
    <property type="entry name" value="HisKA"/>
    <property type="match status" value="1"/>
</dbReference>
<dbReference type="InterPro" id="IPR003661">
    <property type="entry name" value="HisK_dim/P_dom"/>
</dbReference>
<dbReference type="PANTHER" id="PTHR42878">
    <property type="entry name" value="TWO-COMPONENT HISTIDINE KINASE"/>
    <property type="match status" value="1"/>
</dbReference>
<dbReference type="GO" id="GO:0007234">
    <property type="term" value="P:osmosensory signaling via phosphorelay pathway"/>
    <property type="evidence" value="ECO:0007669"/>
    <property type="project" value="TreeGrafter"/>
</dbReference>
<evidence type="ECO:0000256" key="4">
    <source>
        <dbReference type="ARBA" id="ARBA00022741"/>
    </source>
</evidence>
<dbReference type="Gene3D" id="1.10.287.130">
    <property type="match status" value="1"/>
</dbReference>
<evidence type="ECO:0000256" key="3">
    <source>
        <dbReference type="ARBA" id="ARBA00022679"/>
    </source>
</evidence>
<dbReference type="GO" id="GO:0000156">
    <property type="term" value="F:phosphorelay response regulator activity"/>
    <property type="evidence" value="ECO:0007669"/>
    <property type="project" value="TreeGrafter"/>
</dbReference>
<evidence type="ECO:0000256" key="1">
    <source>
        <dbReference type="ARBA" id="ARBA00000085"/>
    </source>
</evidence>
<dbReference type="EMBL" id="AE017126">
    <property type="protein sequence ID" value="AAP99347.1"/>
    <property type="molecule type" value="Genomic_DNA"/>
</dbReference>
<dbReference type="Proteomes" id="UP000001420">
    <property type="component" value="Chromosome"/>
</dbReference>
<name>Q7VDR7_PROMA</name>
<dbReference type="STRING" id="167539.Pro_0301"/>
<dbReference type="AlphaFoldDB" id="Q7VDR7"/>
<evidence type="ECO:0000259" key="8">
    <source>
        <dbReference type="PROSITE" id="PS50109"/>
    </source>
</evidence>
<dbReference type="InterPro" id="IPR036097">
    <property type="entry name" value="HisK_dim/P_sf"/>
</dbReference>
<dbReference type="GO" id="GO:0005524">
    <property type="term" value="F:ATP binding"/>
    <property type="evidence" value="ECO:0007669"/>
    <property type="project" value="UniProtKB-KW"/>
</dbReference>
<keyword evidence="7" id="KW-0902">Two-component regulatory system</keyword>
<dbReference type="PATRIC" id="fig|167539.5.peg.310"/>
<protein>
    <recommendedName>
        <fullName evidence="2">histidine kinase</fullName>
        <ecNumber evidence="2">2.7.13.3</ecNumber>
    </recommendedName>
</protein>
<sequence length="372" mass="41587">MKFSDRFLSLVDQQLSSFEFDSELETVVAYVAQTNVGNSPTLEVIGQRPKQIRKVLSPIENDPDLRIPSFNRRWYPLQEGSVLLGVIRAERFPTEKQWPDSLDKRLQISASALANCLSLELDREKLLNELSQQKEQIGILVHQLRNPLAALRTYAQLLLRKLGPDSSQIDLVEGLLSEQKQVDKYLLALDEIAQPTQSNKTIAPARLLLPPLLPSEEPIDLIELLKPLIDRAEATAKLQGRKWIGPINVPQWIKEPRPVSEGFVPEIVANLLENAFRYTSPAASIGICFNENGICVWDSGKPIPFSEREKIFESGFRSSESSSYQGSGLGLSLGRKLAKQFYGELNLITDPSIFDSSLPIEGNAFVISLPVK</sequence>
<dbReference type="CDD" id="cd00075">
    <property type="entry name" value="HATPase"/>
    <property type="match status" value="1"/>
</dbReference>
<dbReference type="EnsemblBacteria" id="AAP99347">
    <property type="protein sequence ID" value="AAP99347"/>
    <property type="gene ID" value="Pro_0301"/>
</dbReference>
<evidence type="ECO:0000256" key="6">
    <source>
        <dbReference type="ARBA" id="ARBA00022840"/>
    </source>
</evidence>
<gene>
    <name evidence="9" type="primary">caeS</name>
    <name evidence="9" type="ordered locus">Pro_0301</name>
</gene>
<dbReference type="CDD" id="cd00082">
    <property type="entry name" value="HisKA"/>
    <property type="match status" value="1"/>
</dbReference>
<dbReference type="InterPro" id="IPR050351">
    <property type="entry name" value="BphY/WalK/GraS-like"/>
</dbReference>
<evidence type="ECO:0000313" key="10">
    <source>
        <dbReference type="Proteomes" id="UP000001420"/>
    </source>
</evidence>
<dbReference type="KEGG" id="pma:Pro_0301"/>